<dbReference type="Gene3D" id="1.10.260.40">
    <property type="entry name" value="lambda repressor-like DNA-binding domains"/>
    <property type="match status" value="1"/>
</dbReference>
<name>A0A1H0KKX8_9ACTN</name>
<dbReference type="CDD" id="cd00093">
    <property type="entry name" value="HTH_XRE"/>
    <property type="match status" value="1"/>
</dbReference>
<feature type="domain" description="HTH cro/C1-type" evidence="1">
    <location>
        <begin position="24"/>
        <end position="58"/>
    </location>
</feature>
<evidence type="ECO:0000313" key="3">
    <source>
        <dbReference type="Proteomes" id="UP000198741"/>
    </source>
</evidence>
<dbReference type="Pfam" id="PF01381">
    <property type="entry name" value="HTH_3"/>
    <property type="match status" value="1"/>
</dbReference>
<sequence>MLSRLRKEQRVSVRALLERMAQPISAPTYARYESGQRALAPELLADICQALGVSVDEVLRLVDTAEGSSARGTDGAGFVLDPHGPQVPAIRVRVALLMDPAEAWLAPVRGMLRLHADTGTDEYGDLLLDEPLTRVIAQILGLPLLECWSRLTKFIDRD</sequence>
<keyword evidence="3" id="KW-1185">Reference proteome</keyword>
<gene>
    <name evidence="2" type="ORF">SAMN04515671_1342</name>
</gene>
<dbReference type="AlphaFoldDB" id="A0A1H0KKX8"/>
<accession>A0A1H0KKX8</accession>
<evidence type="ECO:0000259" key="1">
    <source>
        <dbReference type="PROSITE" id="PS50943"/>
    </source>
</evidence>
<dbReference type="InterPro" id="IPR010982">
    <property type="entry name" value="Lambda_DNA-bd_dom_sf"/>
</dbReference>
<dbReference type="GO" id="GO:0003677">
    <property type="term" value="F:DNA binding"/>
    <property type="evidence" value="ECO:0007669"/>
    <property type="project" value="InterPro"/>
</dbReference>
<dbReference type="SUPFAM" id="SSF47413">
    <property type="entry name" value="lambda repressor-like DNA-binding domains"/>
    <property type="match status" value="1"/>
</dbReference>
<dbReference type="EMBL" id="LT629710">
    <property type="protein sequence ID" value="SDO56401.1"/>
    <property type="molecule type" value="Genomic_DNA"/>
</dbReference>
<reference evidence="2 3" key="1">
    <citation type="submission" date="2016-10" db="EMBL/GenBank/DDBJ databases">
        <authorList>
            <person name="de Groot N.N."/>
        </authorList>
    </citation>
    <scope>NUCLEOTIDE SEQUENCE [LARGE SCALE GENOMIC DNA]</scope>
    <source>
        <strain evidence="3">P4-7,KCTC 19426,CECT 7604</strain>
    </source>
</reference>
<proteinExistence type="predicted"/>
<dbReference type="InterPro" id="IPR001387">
    <property type="entry name" value="Cro/C1-type_HTH"/>
</dbReference>
<dbReference type="SMART" id="SM00530">
    <property type="entry name" value="HTH_XRE"/>
    <property type="match status" value="1"/>
</dbReference>
<dbReference type="PROSITE" id="PS50943">
    <property type="entry name" value="HTH_CROC1"/>
    <property type="match status" value="1"/>
</dbReference>
<protein>
    <submittedName>
        <fullName evidence="2">Helix-turn-helix domain-containing protein</fullName>
    </submittedName>
</protein>
<evidence type="ECO:0000313" key="2">
    <source>
        <dbReference type="EMBL" id="SDO56401.1"/>
    </source>
</evidence>
<dbReference type="Proteomes" id="UP000198741">
    <property type="component" value="Chromosome I"/>
</dbReference>
<organism evidence="2 3">
    <name type="scientific">Nakamurella panacisegetis</name>
    <dbReference type="NCBI Taxonomy" id="1090615"/>
    <lineage>
        <taxon>Bacteria</taxon>
        <taxon>Bacillati</taxon>
        <taxon>Actinomycetota</taxon>
        <taxon>Actinomycetes</taxon>
        <taxon>Nakamurellales</taxon>
        <taxon>Nakamurellaceae</taxon>
        <taxon>Nakamurella</taxon>
    </lineage>
</organism>
<dbReference type="RefSeq" id="WP_090475269.1">
    <property type="nucleotide sequence ID" value="NZ_LT629710.1"/>
</dbReference>